<comment type="caution">
    <text evidence="1">The sequence shown here is derived from an EMBL/GenBank/DDBJ whole genome shotgun (WGS) entry which is preliminary data.</text>
</comment>
<reference evidence="1 2" key="1">
    <citation type="submission" date="2024-02" db="EMBL/GenBank/DDBJ databases">
        <title>De novo assembly and annotation of 12 fungi associated with fruit tree decline syndrome in Ontario, Canada.</title>
        <authorList>
            <person name="Sulman M."/>
            <person name="Ellouze W."/>
            <person name="Ilyukhin E."/>
        </authorList>
    </citation>
    <scope>NUCLEOTIDE SEQUENCE [LARGE SCALE GENOMIC DNA]</scope>
    <source>
        <strain evidence="1 2">M169</strain>
    </source>
</reference>
<accession>A0ABR1NTJ4</accession>
<protein>
    <submittedName>
        <fullName evidence="1">Uncharacterized protein</fullName>
    </submittedName>
</protein>
<evidence type="ECO:0000313" key="1">
    <source>
        <dbReference type="EMBL" id="KAK7714707.1"/>
    </source>
</evidence>
<name>A0ABR1NTJ4_DIAER</name>
<gene>
    <name evidence="1" type="ORF">SLS63_011597</name>
</gene>
<dbReference type="Proteomes" id="UP001430848">
    <property type="component" value="Unassembled WGS sequence"/>
</dbReference>
<proteinExistence type="predicted"/>
<sequence length="333" mass="37433">MSSEAKLAFGVEIELLLKPRANMMSILNEKCADWAKKLESAKAAEREAANKGDEEIQKAKQHAATIRKIFRVEIASILTNRFIIPAAASASNFLVWSVIDEVTLDEAEGYCQEDKWSTQHLNSIMKALSYFDDPITRIMPKERKNNPFAMSNLLSDECFKGNPKLRPLYQQVQSKTWKPLFDYFDAVMKSNLHKRQAHAIMGASRYASWNFEHITDACGTIEFRRCPAVDRSSQAKTWASFTLGFLYAAAFQPPDWSKSAATKAHPSITELDSFTKSGLRGLEATCQGGFQTLKEDTNPPHLFSAAEMDKILEKKKLLDSCADPDSYVQKVSL</sequence>
<dbReference type="EMBL" id="JAKNSF020000113">
    <property type="protein sequence ID" value="KAK7714707.1"/>
    <property type="molecule type" value="Genomic_DNA"/>
</dbReference>
<keyword evidence="2" id="KW-1185">Reference proteome</keyword>
<evidence type="ECO:0000313" key="2">
    <source>
        <dbReference type="Proteomes" id="UP001430848"/>
    </source>
</evidence>
<organism evidence="1 2">
    <name type="scientific">Diaporthe eres</name>
    <name type="common">Phomopsis oblonga</name>
    <dbReference type="NCBI Taxonomy" id="83184"/>
    <lineage>
        <taxon>Eukaryota</taxon>
        <taxon>Fungi</taxon>
        <taxon>Dikarya</taxon>
        <taxon>Ascomycota</taxon>
        <taxon>Pezizomycotina</taxon>
        <taxon>Sordariomycetes</taxon>
        <taxon>Sordariomycetidae</taxon>
        <taxon>Diaporthales</taxon>
        <taxon>Diaporthaceae</taxon>
        <taxon>Diaporthe</taxon>
        <taxon>Diaporthe eres species complex</taxon>
    </lineage>
</organism>